<feature type="transmembrane region" description="Helical" evidence="5">
    <location>
        <begin position="84"/>
        <end position="108"/>
    </location>
</feature>
<dbReference type="EMBL" id="KB915725">
    <property type="protein sequence ID" value="EOD52545.1"/>
    <property type="molecule type" value="Genomic_DNA"/>
</dbReference>
<keyword evidence="4 5" id="KW-0472">Membrane</keyword>
<dbReference type="InterPro" id="IPR050360">
    <property type="entry name" value="MFS_Sugar_Transporters"/>
</dbReference>
<dbReference type="InterPro" id="IPR005828">
    <property type="entry name" value="MFS_sugar_transport-like"/>
</dbReference>
<dbReference type="SUPFAM" id="SSF103473">
    <property type="entry name" value="MFS general substrate transporter"/>
    <property type="match status" value="1"/>
</dbReference>
<dbReference type="Gene3D" id="1.20.1250.20">
    <property type="entry name" value="MFS general substrate transporter like domains"/>
    <property type="match status" value="1"/>
</dbReference>
<feature type="transmembrane region" description="Helical" evidence="5">
    <location>
        <begin position="120"/>
        <end position="139"/>
    </location>
</feature>
<evidence type="ECO:0000256" key="1">
    <source>
        <dbReference type="ARBA" id="ARBA00004141"/>
    </source>
</evidence>
<dbReference type="InterPro" id="IPR036259">
    <property type="entry name" value="MFS_trans_sf"/>
</dbReference>
<name>R1GLJ2_BOTPV</name>
<evidence type="ECO:0000256" key="5">
    <source>
        <dbReference type="SAM" id="Phobius"/>
    </source>
</evidence>
<keyword evidence="3 5" id="KW-1133">Transmembrane helix</keyword>
<dbReference type="PANTHER" id="PTHR48022">
    <property type="entry name" value="PLASTIDIC GLUCOSE TRANSPORTER 4"/>
    <property type="match status" value="1"/>
</dbReference>
<accession>R1GLJ2</accession>
<evidence type="ECO:0000256" key="4">
    <source>
        <dbReference type="ARBA" id="ARBA00023136"/>
    </source>
</evidence>
<dbReference type="Pfam" id="PF00083">
    <property type="entry name" value="Sugar_tr"/>
    <property type="match status" value="2"/>
</dbReference>
<dbReference type="OrthoDB" id="3917772at2759"/>
<dbReference type="AlphaFoldDB" id="R1GLJ2"/>
<evidence type="ECO:0000256" key="2">
    <source>
        <dbReference type="ARBA" id="ARBA00022692"/>
    </source>
</evidence>
<organism evidence="6 7">
    <name type="scientific">Botryosphaeria parva (strain UCR-NP2)</name>
    <name type="common">Grapevine canker fungus</name>
    <name type="synonym">Neofusicoccum parvum</name>
    <dbReference type="NCBI Taxonomy" id="1287680"/>
    <lineage>
        <taxon>Eukaryota</taxon>
        <taxon>Fungi</taxon>
        <taxon>Dikarya</taxon>
        <taxon>Ascomycota</taxon>
        <taxon>Pezizomycotina</taxon>
        <taxon>Dothideomycetes</taxon>
        <taxon>Dothideomycetes incertae sedis</taxon>
        <taxon>Botryosphaeriales</taxon>
        <taxon>Botryosphaeriaceae</taxon>
        <taxon>Neofusicoccum</taxon>
    </lineage>
</organism>
<dbReference type="GO" id="GO:0016020">
    <property type="term" value="C:membrane"/>
    <property type="evidence" value="ECO:0007669"/>
    <property type="project" value="UniProtKB-SubCell"/>
</dbReference>
<dbReference type="KEGG" id="npa:UCRNP2_657"/>
<dbReference type="Proteomes" id="UP000013521">
    <property type="component" value="Unassembled WGS sequence"/>
</dbReference>
<proteinExistence type="predicted"/>
<comment type="subcellular location">
    <subcellularLocation>
        <location evidence="1">Membrane</location>
        <topology evidence="1">Multi-pass membrane protein</topology>
    </subcellularLocation>
</comment>
<keyword evidence="2 5" id="KW-0812">Transmembrane</keyword>
<feature type="transmembrane region" description="Helical" evidence="5">
    <location>
        <begin position="145"/>
        <end position="166"/>
    </location>
</feature>
<dbReference type="HOGENOM" id="CLU_1175251_0_0_1"/>
<evidence type="ECO:0000256" key="3">
    <source>
        <dbReference type="ARBA" id="ARBA00022989"/>
    </source>
</evidence>
<dbReference type="GO" id="GO:0005351">
    <property type="term" value="F:carbohydrate:proton symporter activity"/>
    <property type="evidence" value="ECO:0007669"/>
    <property type="project" value="TreeGrafter"/>
</dbReference>
<dbReference type="PANTHER" id="PTHR48022:SF26">
    <property type="entry name" value="MAJOR FACILITATOR SUPERFAMILY (MFS) PROFILE DOMAIN-CONTAINING PROTEIN-RELATED"/>
    <property type="match status" value="1"/>
</dbReference>
<reference evidence="7" key="1">
    <citation type="journal article" date="2013" name="Genome Announc.">
        <title>Draft genome sequence of Neofusicoccum parvum isolate UCR-NP2, a fungal vascular pathogen associated with grapevine cankers.</title>
        <authorList>
            <person name="Blanco-Ulate B."/>
            <person name="Rolshausen P."/>
            <person name="Cantu D."/>
        </authorList>
    </citation>
    <scope>NUCLEOTIDE SEQUENCE [LARGE SCALE GENOMIC DNA]</scope>
    <source>
        <strain evidence="7">UCR-NP2</strain>
    </source>
</reference>
<sequence>MQGSTPWQIILVHRELASIAGAIELERESNISFKEVILCRDRSGHLKRMLLGCGTQFMQQFGGINALNYYFPIILERNLGMTEFMARVLTGCNATSYAISSALCFWMIDRFGRRDLMISGSSLQFFAYIMVAISVALLANAPTQWGAVAITFLFFYYAAFGCTWGMVPIGYRFYIIFACFNLIFIPTVYFLYPETANRTLEDLDEYFDRDSGNSTIIKHSNPPTVLAGQPYPNQLV</sequence>
<dbReference type="OMA" id="CINIMFP"/>
<evidence type="ECO:0000313" key="7">
    <source>
        <dbReference type="Proteomes" id="UP000013521"/>
    </source>
</evidence>
<gene>
    <name evidence="6" type="ORF">UCRNP2_657</name>
</gene>
<evidence type="ECO:0000313" key="6">
    <source>
        <dbReference type="EMBL" id="EOD52545.1"/>
    </source>
</evidence>
<dbReference type="eggNOG" id="KOG0254">
    <property type="taxonomic scope" value="Eukaryota"/>
</dbReference>
<protein>
    <submittedName>
        <fullName evidence="6">Putative hexose carrier protein</fullName>
    </submittedName>
</protein>
<feature type="transmembrane region" description="Helical" evidence="5">
    <location>
        <begin position="173"/>
        <end position="192"/>
    </location>
</feature>